<evidence type="ECO:0000256" key="1">
    <source>
        <dbReference type="ARBA" id="ARBA00010815"/>
    </source>
</evidence>
<dbReference type="GO" id="GO:0008168">
    <property type="term" value="F:methyltransferase activity"/>
    <property type="evidence" value="ECO:0007669"/>
    <property type="project" value="UniProtKB-KW"/>
</dbReference>
<evidence type="ECO:0000256" key="4">
    <source>
        <dbReference type="ARBA" id="ARBA00022691"/>
    </source>
</evidence>
<evidence type="ECO:0000313" key="5">
    <source>
        <dbReference type="EMBL" id="RZC84720.1"/>
    </source>
</evidence>
<dbReference type="SUPFAM" id="SSF53335">
    <property type="entry name" value="S-adenosyl-L-methionine-dependent methyltransferases"/>
    <property type="match status" value="1"/>
</dbReference>
<keyword evidence="3" id="KW-0808">Transferase</keyword>
<evidence type="ECO:0008006" key="7">
    <source>
        <dbReference type="Google" id="ProtNLM"/>
    </source>
</evidence>
<evidence type="ECO:0000256" key="2">
    <source>
        <dbReference type="ARBA" id="ARBA00022603"/>
    </source>
</evidence>
<dbReference type="PANTHER" id="PTHR43832">
    <property type="match status" value="1"/>
</dbReference>
<accession>A0A4Y7LJD0</accession>
<dbReference type="PANTHER" id="PTHR43832:SF1">
    <property type="entry name" value="S-ADENOSYL-L-METHIONINE-DEPENDENT METHYLTRANSFERASES SUPERFAMILY PROTEIN"/>
    <property type="match status" value="1"/>
</dbReference>
<dbReference type="Pfam" id="PF02353">
    <property type="entry name" value="CMAS"/>
    <property type="match status" value="1"/>
</dbReference>
<gene>
    <name evidence="5" type="ORF">C5167_047496</name>
</gene>
<reference evidence="5 6" key="1">
    <citation type="journal article" date="2018" name="Science">
        <title>The opium poppy genome and morphinan production.</title>
        <authorList>
            <person name="Guo L."/>
            <person name="Winzer T."/>
            <person name="Yang X."/>
            <person name="Li Y."/>
            <person name="Ning Z."/>
            <person name="He Z."/>
            <person name="Teodor R."/>
            <person name="Lu Y."/>
            <person name="Bowser T.A."/>
            <person name="Graham I.A."/>
            <person name="Ye K."/>
        </authorList>
    </citation>
    <scope>NUCLEOTIDE SEQUENCE [LARGE SCALE GENOMIC DNA]</scope>
    <source>
        <strain evidence="6">cv. HN1</strain>
        <tissue evidence="5">Leaves</tissue>
    </source>
</reference>
<keyword evidence="6" id="KW-1185">Reference proteome</keyword>
<dbReference type="Gene3D" id="3.40.50.150">
    <property type="entry name" value="Vaccinia Virus protein VP39"/>
    <property type="match status" value="1"/>
</dbReference>
<dbReference type="GO" id="GO:0032259">
    <property type="term" value="P:methylation"/>
    <property type="evidence" value="ECO:0007669"/>
    <property type="project" value="UniProtKB-KW"/>
</dbReference>
<evidence type="ECO:0000256" key="3">
    <source>
        <dbReference type="ARBA" id="ARBA00022679"/>
    </source>
</evidence>
<dbReference type="Proteomes" id="UP000316621">
    <property type="component" value="Chromosome 11"/>
</dbReference>
<proteinExistence type="inferred from homology"/>
<dbReference type="Gramene" id="RZC84720">
    <property type="protein sequence ID" value="RZC84720"/>
    <property type="gene ID" value="C5167_047496"/>
</dbReference>
<dbReference type="EMBL" id="CM010725">
    <property type="protein sequence ID" value="RZC84720.1"/>
    <property type="molecule type" value="Genomic_DNA"/>
</dbReference>
<name>A0A4Y7LJD0_PAPSO</name>
<evidence type="ECO:0000313" key="6">
    <source>
        <dbReference type="Proteomes" id="UP000316621"/>
    </source>
</evidence>
<keyword evidence="2" id="KW-0489">Methyltransferase</keyword>
<comment type="similarity">
    <text evidence="1">Belongs to the CFA/CMAS family.</text>
</comment>
<dbReference type="InterPro" id="IPR029063">
    <property type="entry name" value="SAM-dependent_MTases_sf"/>
</dbReference>
<dbReference type="AlphaFoldDB" id="A0A4Y7LJD0"/>
<sequence>MSSIEEVKTKESATETLGRLLKGEIKDEELKKLIKFQFEKRLQWGYKSSYQEQLYFNLEFIKSLKKMDMSGEIETMNKETYELPTEFLEAVYGKSMKLSGCYFKHESSTLDEAEEASYELYCERAQIKDGQTVLDIGCGQGGLVLYVAQKYKNCRVTGLTNSKEQVNYILKQAEKLGLRNVDVILADVTQYESDKTYDQILVIGAVEHLPPINIERKVERIEQAKAEFILFAIDEDDWYSGYIFPPGCATILSADSLLYFQDDVSVLDHWVVNGMHMARSMDAWRKKLDTNVEAAKEILLPGFGRSHEAVNGVITHIRTSCIGGYEQFSLNNGDEWMVSQLLFKKK</sequence>
<dbReference type="CDD" id="cd02440">
    <property type="entry name" value="AdoMet_MTases"/>
    <property type="match status" value="1"/>
</dbReference>
<keyword evidence="4" id="KW-0949">S-adenosyl-L-methionine</keyword>
<protein>
    <recommendedName>
        <fullName evidence="7">Methyltransferase domain-containing protein</fullName>
    </recommendedName>
</protein>
<organism evidence="5 6">
    <name type="scientific">Papaver somniferum</name>
    <name type="common">Opium poppy</name>
    <dbReference type="NCBI Taxonomy" id="3469"/>
    <lineage>
        <taxon>Eukaryota</taxon>
        <taxon>Viridiplantae</taxon>
        <taxon>Streptophyta</taxon>
        <taxon>Embryophyta</taxon>
        <taxon>Tracheophyta</taxon>
        <taxon>Spermatophyta</taxon>
        <taxon>Magnoliopsida</taxon>
        <taxon>Ranunculales</taxon>
        <taxon>Papaveraceae</taxon>
        <taxon>Papaveroideae</taxon>
        <taxon>Papaver</taxon>
    </lineage>
</organism>